<feature type="compositionally biased region" description="Gly residues" evidence="1">
    <location>
        <begin position="68"/>
        <end position="78"/>
    </location>
</feature>
<dbReference type="OrthoDB" id="7908701at2"/>
<dbReference type="Proteomes" id="UP000198793">
    <property type="component" value="Unassembled WGS sequence"/>
</dbReference>
<reference evidence="3 4" key="1">
    <citation type="submission" date="2016-10" db="EMBL/GenBank/DDBJ databases">
        <authorList>
            <person name="de Groot N.N."/>
        </authorList>
    </citation>
    <scope>NUCLEOTIDE SEQUENCE [LARGE SCALE GENOMIC DNA]</scope>
    <source>
        <strain evidence="4">L7-484,KACC 16230,DSM 25025</strain>
    </source>
</reference>
<protein>
    <submittedName>
        <fullName evidence="3">Uncharacterized protein</fullName>
    </submittedName>
</protein>
<keyword evidence="4" id="KW-1185">Reference proteome</keyword>
<evidence type="ECO:0000313" key="4">
    <source>
        <dbReference type="Proteomes" id="UP000198793"/>
    </source>
</evidence>
<feature type="region of interest" description="Disordered" evidence="1">
    <location>
        <begin position="38"/>
        <end position="120"/>
    </location>
</feature>
<proteinExistence type="predicted"/>
<evidence type="ECO:0000256" key="2">
    <source>
        <dbReference type="SAM" id="SignalP"/>
    </source>
</evidence>
<dbReference type="EMBL" id="FNIT01000010">
    <property type="protein sequence ID" value="SDO68371.1"/>
    <property type="molecule type" value="Genomic_DNA"/>
</dbReference>
<feature type="chain" id="PRO_5011742013" evidence="2">
    <location>
        <begin position="22"/>
        <end position="120"/>
    </location>
</feature>
<evidence type="ECO:0000313" key="3">
    <source>
        <dbReference type="EMBL" id="SDO68371.1"/>
    </source>
</evidence>
<feature type="compositionally biased region" description="Polar residues" evidence="1">
    <location>
        <begin position="103"/>
        <end position="120"/>
    </location>
</feature>
<feature type="signal peptide" evidence="2">
    <location>
        <begin position="1"/>
        <end position="21"/>
    </location>
</feature>
<keyword evidence="2" id="KW-0732">Signal</keyword>
<dbReference type="STRING" id="1166073.SAMN05192530_11065"/>
<organism evidence="3 4">
    <name type="scientific">Aureimonas jatrophae</name>
    <dbReference type="NCBI Taxonomy" id="1166073"/>
    <lineage>
        <taxon>Bacteria</taxon>
        <taxon>Pseudomonadati</taxon>
        <taxon>Pseudomonadota</taxon>
        <taxon>Alphaproteobacteria</taxon>
        <taxon>Hyphomicrobiales</taxon>
        <taxon>Aurantimonadaceae</taxon>
        <taxon>Aureimonas</taxon>
    </lineage>
</organism>
<gene>
    <name evidence="3" type="ORF">SAMN05192530_11065</name>
</gene>
<dbReference type="AlphaFoldDB" id="A0A1H0LK44"/>
<name>A0A1H0LK44_9HYPH</name>
<dbReference type="RefSeq" id="WP_090676197.1">
    <property type="nucleotide sequence ID" value="NZ_FNIT01000010.1"/>
</dbReference>
<evidence type="ECO:0000256" key="1">
    <source>
        <dbReference type="SAM" id="MobiDB-lite"/>
    </source>
</evidence>
<sequence>MIRRLCAIAAVSLAAALPAAAQSSAPMPVDGRLVQLRGGTPIEAQDGTNLPGVNLDLSSSNRDASPRGPGGLQNGVGAYGVMAPDASGTAGNTLTRVPGAIPDTNSGVGIPISQQGEPAN</sequence>
<accession>A0A1H0LK44</accession>